<sequence length="304" mass="34857">MKKFIKIIAPIFFLTGTMGCEQFLEVELPGQEPRLVINSLLENSDTIRVYLTKSSGILEGNEYDGFDYVKDGQVFLKTEDGTKIPFGFIDNSNPFESFAYYYLAGYDLKESEQYEILAESPEFKEISGQVQFPELTPIKELSYKNLGPNANSENSDLMEFTLKFDDLEGRNFYELTGRIVGRSTTQANSFYFSDLYPKPVNPAYERDSWTYDGILFNDILLNGKDSEIVFRVSIPKGFDLEVEFNFSHVTESYYRYEETVGLQGYNRGDFLSQPVLVYSNIQNGMGILKARNTHSKILKILLED</sequence>
<evidence type="ECO:0000313" key="2">
    <source>
        <dbReference type="Proteomes" id="UP000236736"/>
    </source>
</evidence>
<dbReference type="EMBL" id="FNVR01000004">
    <property type="protein sequence ID" value="SEF70846.1"/>
    <property type="molecule type" value="Genomic_DNA"/>
</dbReference>
<dbReference type="AlphaFoldDB" id="A0A1H5U715"/>
<protein>
    <recommendedName>
        <fullName evidence="3">DUF4249 domain-containing protein</fullName>
    </recommendedName>
</protein>
<organism evidence="1 2">
    <name type="scientific">Algoriphagus boritolerans DSM 17298 = JCM 18970</name>
    <dbReference type="NCBI Taxonomy" id="1120964"/>
    <lineage>
        <taxon>Bacteria</taxon>
        <taxon>Pseudomonadati</taxon>
        <taxon>Bacteroidota</taxon>
        <taxon>Cytophagia</taxon>
        <taxon>Cytophagales</taxon>
        <taxon>Cyclobacteriaceae</taxon>
        <taxon>Algoriphagus</taxon>
    </lineage>
</organism>
<reference evidence="2" key="1">
    <citation type="submission" date="2016-10" db="EMBL/GenBank/DDBJ databases">
        <authorList>
            <person name="Varghese N."/>
            <person name="Submissions S."/>
        </authorList>
    </citation>
    <scope>NUCLEOTIDE SEQUENCE [LARGE SCALE GENOMIC DNA]</scope>
    <source>
        <strain evidence="2">DSM 17298</strain>
    </source>
</reference>
<dbReference type="STRING" id="1120964.GCA_001313265_03966"/>
<evidence type="ECO:0008006" key="3">
    <source>
        <dbReference type="Google" id="ProtNLM"/>
    </source>
</evidence>
<name>A0A1H5U715_9BACT</name>
<dbReference type="Pfam" id="PF14054">
    <property type="entry name" value="DUF4249"/>
    <property type="match status" value="1"/>
</dbReference>
<dbReference type="OrthoDB" id="1115009at2"/>
<dbReference type="PROSITE" id="PS51257">
    <property type="entry name" value="PROKAR_LIPOPROTEIN"/>
    <property type="match status" value="1"/>
</dbReference>
<accession>A0A1H5U715</accession>
<evidence type="ECO:0000313" key="1">
    <source>
        <dbReference type="EMBL" id="SEF70846.1"/>
    </source>
</evidence>
<keyword evidence="2" id="KW-1185">Reference proteome</keyword>
<gene>
    <name evidence="1" type="ORF">SAMN03080598_01088</name>
</gene>
<dbReference type="Proteomes" id="UP000236736">
    <property type="component" value="Unassembled WGS sequence"/>
</dbReference>
<dbReference type="RefSeq" id="WP_103923779.1">
    <property type="nucleotide sequence ID" value="NZ_FNVR01000004.1"/>
</dbReference>
<proteinExistence type="predicted"/>
<dbReference type="InterPro" id="IPR025345">
    <property type="entry name" value="DUF4249"/>
</dbReference>